<gene>
    <name evidence="2" type="ORF">ACFOY2_05975</name>
</gene>
<reference evidence="3" key="1">
    <citation type="journal article" date="2019" name="Int. J. Syst. Evol. Microbiol.">
        <title>The Global Catalogue of Microorganisms (GCM) 10K type strain sequencing project: providing services to taxonomists for standard genome sequencing and annotation.</title>
        <authorList>
            <consortium name="The Broad Institute Genomics Platform"/>
            <consortium name="The Broad Institute Genome Sequencing Center for Infectious Disease"/>
            <person name="Wu L."/>
            <person name="Ma J."/>
        </authorList>
    </citation>
    <scope>NUCLEOTIDE SEQUENCE [LARGE SCALE GENOMIC DNA]</scope>
    <source>
        <strain evidence="3">TBRC 1276</strain>
    </source>
</reference>
<sequence length="114" mass="12301">MVGEPEIEASESRMFDLARAGGTEPSRAGVPADLANAEGDTLLMPAAYYGHADTLRMLVTFGADLHRVNERGKKPLACAVFKKESAVVRALLDAGCRSERRSAVRVRHGMNVCE</sequence>
<dbReference type="SUPFAM" id="SSF48403">
    <property type="entry name" value="Ankyrin repeat"/>
    <property type="match status" value="1"/>
</dbReference>
<proteinExistence type="predicted"/>
<dbReference type="Pfam" id="PF12796">
    <property type="entry name" value="Ank_2"/>
    <property type="match status" value="1"/>
</dbReference>
<evidence type="ECO:0000313" key="3">
    <source>
        <dbReference type="Proteomes" id="UP001595851"/>
    </source>
</evidence>
<dbReference type="RefSeq" id="WP_379526896.1">
    <property type="nucleotide sequence ID" value="NZ_JBHSBI010000002.1"/>
</dbReference>
<protein>
    <submittedName>
        <fullName evidence="2">Ankyrin repeat domain-containing protein</fullName>
    </submittedName>
</protein>
<comment type="caution">
    <text evidence="2">The sequence shown here is derived from an EMBL/GenBank/DDBJ whole genome shotgun (WGS) entry which is preliminary data.</text>
</comment>
<keyword evidence="3" id="KW-1185">Reference proteome</keyword>
<feature type="repeat" description="ANK" evidence="1">
    <location>
        <begin position="38"/>
        <end position="70"/>
    </location>
</feature>
<evidence type="ECO:0000256" key="1">
    <source>
        <dbReference type="PROSITE-ProRule" id="PRU00023"/>
    </source>
</evidence>
<keyword evidence="1" id="KW-0040">ANK repeat</keyword>
<dbReference type="Proteomes" id="UP001595851">
    <property type="component" value="Unassembled WGS sequence"/>
</dbReference>
<evidence type="ECO:0000313" key="2">
    <source>
        <dbReference type="EMBL" id="MFC4006760.1"/>
    </source>
</evidence>
<dbReference type="EMBL" id="JBHSBI010000002">
    <property type="protein sequence ID" value="MFC4006760.1"/>
    <property type="molecule type" value="Genomic_DNA"/>
</dbReference>
<dbReference type="InterPro" id="IPR002110">
    <property type="entry name" value="Ankyrin_rpt"/>
</dbReference>
<dbReference type="Gene3D" id="1.25.40.20">
    <property type="entry name" value="Ankyrin repeat-containing domain"/>
    <property type="match status" value="1"/>
</dbReference>
<dbReference type="PROSITE" id="PS50297">
    <property type="entry name" value="ANK_REP_REGION"/>
    <property type="match status" value="1"/>
</dbReference>
<dbReference type="InterPro" id="IPR036770">
    <property type="entry name" value="Ankyrin_rpt-contain_sf"/>
</dbReference>
<organism evidence="2 3">
    <name type="scientific">Nonomuraea purpurea</name>
    <dbReference type="NCBI Taxonomy" id="1849276"/>
    <lineage>
        <taxon>Bacteria</taxon>
        <taxon>Bacillati</taxon>
        <taxon>Actinomycetota</taxon>
        <taxon>Actinomycetes</taxon>
        <taxon>Streptosporangiales</taxon>
        <taxon>Streptosporangiaceae</taxon>
        <taxon>Nonomuraea</taxon>
    </lineage>
</organism>
<name>A0ABV8G0K8_9ACTN</name>
<dbReference type="SMART" id="SM00248">
    <property type="entry name" value="ANK"/>
    <property type="match status" value="2"/>
</dbReference>
<dbReference type="PROSITE" id="PS50088">
    <property type="entry name" value="ANK_REPEAT"/>
    <property type="match status" value="1"/>
</dbReference>
<accession>A0ABV8G0K8</accession>